<dbReference type="PROSITE" id="PS50005">
    <property type="entry name" value="TPR"/>
    <property type="match status" value="2"/>
</dbReference>
<accession>A0A8S1WZX4</accession>
<evidence type="ECO:0000313" key="4">
    <source>
        <dbReference type="EMBL" id="CAD8194902.1"/>
    </source>
</evidence>
<sequence>MNQSEDFIMKCPNPQHTKNLSQVCFDEFCKEQRLCCHECIQSGKHFSHPHNLQELPFLFEHIEKTKQQTDNFINKLNTKMDYVYQFYSLLIGGIRSKYQMSKIQFLTLNFDEIDSFVLQIIHFKSFELYFQKLFQQFILKIQDFMKELQNELDLTSVKYYQISKFNLMKSEEYYKKGYKLYWDDKKFDEAINLFDQALNLNQQHLLSLWCKADSLRILGQYNESTIWALQFIIYQRHKQIFNLLADILRLIGQYHEAVLWADRALSVDPNHFNSLFTKADSLRILGQYDEAVIWADKALLLNPKQRDSLCTKAESLRGLGQYDEAIISADQALQVDPKHCSSLYIKEAMKVIETSLKINPTHFDSLKIKGACLQDQSLYKEALIFYDKALKIDSNNQWTKKRKNECLNALKNK</sequence>
<dbReference type="SMART" id="SM00028">
    <property type="entry name" value="TPR"/>
    <property type="match status" value="5"/>
</dbReference>
<evidence type="ECO:0000313" key="5">
    <source>
        <dbReference type="Proteomes" id="UP000683925"/>
    </source>
</evidence>
<dbReference type="PANTHER" id="PTHR44943">
    <property type="entry name" value="CELLULOSE SYNTHASE OPERON PROTEIN C"/>
    <property type="match status" value="1"/>
</dbReference>
<feature type="repeat" description="TPR" evidence="3">
    <location>
        <begin position="171"/>
        <end position="204"/>
    </location>
</feature>
<dbReference type="Proteomes" id="UP000683925">
    <property type="component" value="Unassembled WGS sequence"/>
</dbReference>
<evidence type="ECO:0000256" key="2">
    <source>
        <dbReference type="ARBA" id="ARBA00022803"/>
    </source>
</evidence>
<dbReference type="InterPro" id="IPR051685">
    <property type="entry name" value="Ycf3/AcsC/BcsC/TPR_MFPF"/>
</dbReference>
<name>A0A8S1WZX4_PAROT</name>
<dbReference type="Pfam" id="PF12895">
    <property type="entry name" value="ANAPC3"/>
    <property type="match status" value="1"/>
</dbReference>
<organism evidence="4 5">
    <name type="scientific">Paramecium octaurelia</name>
    <dbReference type="NCBI Taxonomy" id="43137"/>
    <lineage>
        <taxon>Eukaryota</taxon>
        <taxon>Sar</taxon>
        <taxon>Alveolata</taxon>
        <taxon>Ciliophora</taxon>
        <taxon>Intramacronucleata</taxon>
        <taxon>Oligohymenophorea</taxon>
        <taxon>Peniculida</taxon>
        <taxon>Parameciidae</taxon>
        <taxon>Paramecium</taxon>
    </lineage>
</organism>
<comment type="caution">
    <text evidence="4">The sequence shown here is derived from an EMBL/GenBank/DDBJ whole genome shotgun (WGS) entry which is preliminary data.</text>
</comment>
<feature type="repeat" description="TPR" evidence="3">
    <location>
        <begin position="238"/>
        <end position="271"/>
    </location>
</feature>
<gene>
    <name evidence="4" type="ORF">POCTA_138.1.T1080009</name>
</gene>
<protein>
    <recommendedName>
        <fullName evidence="6">Tetratricopeptide repeat protein</fullName>
    </recommendedName>
</protein>
<reference evidence="4" key="1">
    <citation type="submission" date="2021-01" db="EMBL/GenBank/DDBJ databases">
        <authorList>
            <consortium name="Genoscope - CEA"/>
            <person name="William W."/>
        </authorList>
    </citation>
    <scope>NUCLEOTIDE SEQUENCE</scope>
</reference>
<keyword evidence="2 3" id="KW-0802">TPR repeat</keyword>
<dbReference type="OrthoDB" id="10043504at2759"/>
<dbReference type="PANTHER" id="PTHR44943:SF4">
    <property type="entry name" value="TPR REPEAT-CONTAINING PROTEIN MJ0798"/>
    <property type="match status" value="1"/>
</dbReference>
<evidence type="ECO:0000256" key="3">
    <source>
        <dbReference type="PROSITE-ProRule" id="PRU00339"/>
    </source>
</evidence>
<dbReference type="EMBL" id="CAJJDP010000108">
    <property type="protein sequence ID" value="CAD8194902.1"/>
    <property type="molecule type" value="Genomic_DNA"/>
</dbReference>
<evidence type="ECO:0000256" key="1">
    <source>
        <dbReference type="ARBA" id="ARBA00022737"/>
    </source>
</evidence>
<keyword evidence="5" id="KW-1185">Reference proteome</keyword>
<evidence type="ECO:0008006" key="6">
    <source>
        <dbReference type="Google" id="ProtNLM"/>
    </source>
</evidence>
<dbReference type="Pfam" id="PF13181">
    <property type="entry name" value="TPR_8"/>
    <property type="match status" value="1"/>
</dbReference>
<keyword evidence="1" id="KW-0677">Repeat</keyword>
<dbReference type="InterPro" id="IPR019734">
    <property type="entry name" value="TPR_rpt"/>
</dbReference>
<proteinExistence type="predicted"/>
<dbReference type="AlphaFoldDB" id="A0A8S1WZX4"/>